<name>A0A0C3LAU0_9AGAM</name>
<reference evidence="1 2" key="1">
    <citation type="submission" date="2014-04" db="EMBL/GenBank/DDBJ databases">
        <authorList>
            <consortium name="DOE Joint Genome Institute"/>
            <person name="Kuo A."/>
            <person name="Girlanda M."/>
            <person name="Perotto S."/>
            <person name="Kohler A."/>
            <person name="Nagy L.G."/>
            <person name="Floudas D."/>
            <person name="Copeland A."/>
            <person name="Barry K.W."/>
            <person name="Cichocki N."/>
            <person name="Veneault-Fourrey C."/>
            <person name="LaButti K."/>
            <person name="Lindquist E.A."/>
            <person name="Lipzen A."/>
            <person name="Lundell T."/>
            <person name="Morin E."/>
            <person name="Murat C."/>
            <person name="Sun H."/>
            <person name="Tunlid A."/>
            <person name="Henrissat B."/>
            <person name="Grigoriev I.V."/>
            <person name="Hibbett D.S."/>
            <person name="Martin F."/>
            <person name="Nordberg H.P."/>
            <person name="Cantor M.N."/>
            <person name="Hua S.X."/>
        </authorList>
    </citation>
    <scope>NUCLEOTIDE SEQUENCE [LARGE SCALE GENOMIC DNA]</scope>
    <source>
        <strain evidence="1 2">MUT 4182</strain>
    </source>
</reference>
<dbReference type="Proteomes" id="UP000054248">
    <property type="component" value="Unassembled WGS sequence"/>
</dbReference>
<keyword evidence="2" id="KW-1185">Reference proteome</keyword>
<gene>
    <name evidence="1" type="ORF">M407DRAFT_241932</name>
</gene>
<accession>A0A0C3LAU0</accession>
<reference evidence="2" key="2">
    <citation type="submission" date="2015-01" db="EMBL/GenBank/DDBJ databases">
        <title>Evolutionary Origins and Diversification of the Mycorrhizal Mutualists.</title>
        <authorList>
            <consortium name="DOE Joint Genome Institute"/>
            <consortium name="Mycorrhizal Genomics Consortium"/>
            <person name="Kohler A."/>
            <person name="Kuo A."/>
            <person name="Nagy L.G."/>
            <person name="Floudas D."/>
            <person name="Copeland A."/>
            <person name="Barry K.W."/>
            <person name="Cichocki N."/>
            <person name="Veneault-Fourrey C."/>
            <person name="LaButti K."/>
            <person name="Lindquist E.A."/>
            <person name="Lipzen A."/>
            <person name="Lundell T."/>
            <person name="Morin E."/>
            <person name="Murat C."/>
            <person name="Riley R."/>
            <person name="Ohm R."/>
            <person name="Sun H."/>
            <person name="Tunlid A."/>
            <person name="Henrissat B."/>
            <person name="Grigoriev I.V."/>
            <person name="Hibbett D.S."/>
            <person name="Martin F."/>
        </authorList>
    </citation>
    <scope>NUCLEOTIDE SEQUENCE [LARGE SCALE GENOMIC DNA]</scope>
    <source>
        <strain evidence="2">MUT 4182</strain>
    </source>
</reference>
<organism evidence="1 2">
    <name type="scientific">Tulasnella calospora MUT 4182</name>
    <dbReference type="NCBI Taxonomy" id="1051891"/>
    <lineage>
        <taxon>Eukaryota</taxon>
        <taxon>Fungi</taxon>
        <taxon>Dikarya</taxon>
        <taxon>Basidiomycota</taxon>
        <taxon>Agaricomycotina</taxon>
        <taxon>Agaricomycetes</taxon>
        <taxon>Cantharellales</taxon>
        <taxon>Tulasnellaceae</taxon>
        <taxon>Tulasnella</taxon>
    </lineage>
</organism>
<evidence type="ECO:0000313" key="2">
    <source>
        <dbReference type="Proteomes" id="UP000054248"/>
    </source>
</evidence>
<dbReference type="EMBL" id="KN822966">
    <property type="protein sequence ID" value="KIO30998.1"/>
    <property type="molecule type" value="Genomic_DNA"/>
</dbReference>
<sequence>MVFALDLLAVLGLRHKRQRNASDGRTFQSAQDFDLMEPSRSLSDDNSVLLRGIHVRNYLEDVFETAKVPRPIWENFVGRVCPSIARNRYVALRLIPAEHYRQLCSLRVAPEPDALIRILLVYTGVPSTKLGDWPKAFGRGEAKDSRAWKKTLCQSVPVRNAEGGFTALELACVQLYLDDE</sequence>
<proteinExistence type="predicted"/>
<evidence type="ECO:0000313" key="1">
    <source>
        <dbReference type="EMBL" id="KIO30998.1"/>
    </source>
</evidence>
<dbReference type="OrthoDB" id="3178542at2759"/>
<dbReference type="AlphaFoldDB" id="A0A0C3LAU0"/>
<protein>
    <submittedName>
        <fullName evidence="1">Uncharacterized protein</fullName>
    </submittedName>
</protein>
<dbReference type="HOGENOM" id="CLU_1497292_0_0_1"/>